<accession>A0A318KQE9</accession>
<evidence type="ECO:0000259" key="1">
    <source>
        <dbReference type="Pfam" id="PF06114"/>
    </source>
</evidence>
<dbReference type="OrthoDB" id="42613at2"/>
<dbReference type="EMBL" id="QJKH01000004">
    <property type="protein sequence ID" value="PXX80051.1"/>
    <property type="molecule type" value="Genomic_DNA"/>
</dbReference>
<dbReference type="Gene3D" id="1.10.10.2910">
    <property type="match status" value="1"/>
</dbReference>
<organism evidence="2 3">
    <name type="scientific">Dielma fastidiosa</name>
    <dbReference type="NCBI Taxonomy" id="1034346"/>
    <lineage>
        <taxon>Bacteria</taxon>
        <taxon>Bacillati</taxon>
        <taxon>Bacillota</taxon>
        <taxon>Erysipelotrichia</taxon>
        <taxon>Erysipelotrichales</taxon>
        <taxon>Erysipelotrichaceae</taxon>
        <taxon>Dielma</taxon>
    </lineage>
</organism>
<sequence length="251" mass="28455">MINKMDLNNKAISIRHLLCEDELSPIDIFSLSQTIQTLSLVFYPLGKNISGACFKNQLSSIIAINSDMSIGRQRYTLAHELYHLYFDEVDFTTICSSKIDEDSENEKKANQFASYFLMPSAALYESIQKLKNGINRQLTIEEIIRLEQYFGVSHQVMLIRLQEEGEISSAIVASMQTGIISLAARLGYDVSLYKPSAENKKMCVYGHYIYQAENLYKHNLISNGKYEELLLDAFRSDIVFGEETEGGAVLD</sequence>
<dbReference type="RefSeq" id="WP_022937850.1">
    <property type="nucleotide sequence ID" value="NZ_CABKRQ010000004.1"/>
</dbReference>
<evidence type="ECO:0000313" key="3">
    <source>
        <dbReference type="Proteomes" id="UP000247612"/>
    </source>
</evidence>
<dbReference type="PANTHER" id="PTHR43236">
    <property type="entry name" value="ANTITOXIN HIGA1"/>
    <property type="match status" value="1"/>
</dbReference>
<dbReference type="InterPro" id="IPR010359">
    <property type="entry name" value="IrrE_HExxH"/>
</dbReference>
<keyword evidence="3" id="KW-1185">Reference proteome</keyword>
<reference evidence="2 3" key="1">
    <citation type="submission" date="2018-05" db="EMBL/GenBank/DDBJ databases">
        <title>Genomic Encyclopedia of Type Strains, Phase IV (KMG-IV): sequencing the most valuable type-strain genomes for metagenomic binning, comparative biology and taxonomic classification.</title>
        <authorList>
            <person name="Goeker M."/>
        </authorList>
    </citation>
    <scope>NUCLEOTIDE SEQUENCE [LARGE SCALE GENOMIC DNA]</scope>
    <source>
        <strain evidence="2 3">JC118</strain>
    </source>
</reference>
<dbReference type="Proteomes" id="UP000247612">
    <property type="component" value="Unassembled WGS sequence"/>
</dbReference>
<dbReference type="InterPro" id="IPR052345">
    <property type="entry name" value="Rad_response_metalloprotease"/>
</dbReference>
<comment type="caution">
    <text evidence="2">The sequence shown here is derived from an EMBL/GenBank/DDBJ whole genome shotgun (WGS) entry which is preliminary data.</text>
</comment>
<gene>
    <name evidence="2" type="ORF">DES51_10453</name>
</gene>
<dbReference type="AlphaFoldDB" id="A0A318KQE9"/>
<dbReference type="Pfam" id="PF06114">
    <property type="entry name" value="Peptidase_M78"/>
    <property type="match status" value="1"/>
</dbReference>
<name>A0A318KQE9_9FIRM</name>
<dbReference type="PANTHER" id="PTHR43236:SF1">
    <property type="entry name" value="BLL7220 PROTEIN"/>
    <property type="match status" value="1"/>
</dbReference>
<evidence type="ECO:0000313" key="2">
    <source>
        <dbReference type="EMBL" id="PXX80051.1"/>
    </source>
</evidence>
<feature type="domain" description="IrrE N-terminal-like" evidence="1">
    <location>
        <begin position="47"/>
        <end position="161"/>
    </location>
</feature>
<dbReference type="STRING" id="1034346.GCA_000313565_01547"/>
<proteinExistence type="predicted"/>
<protein>
    <submittedName>
        <fullName evidence="2">Zn-dependent peptidase ImmA (M78 family)</fullName>
    </submittedName>
</protein>